<feature type="transmembrane region" description="Helical" evidence="1">
    <location>
        <begin position="163"/>
        <end position="184"/>
    </location>
</feature>
<feature type="transmembrane region" description="Helical" evidence="1">
    <location>
        <begin position="281"/>
        <end position="305"/>
    </location>
</feature>
<organism evidence="2 3">
    <name type="scientific">Pseudoalteromonas denitrificans DSM 6059</name>
    <dbReference type="NCBI Taxonomy" id="1123010"/>
    <lineage>
        <taxon>Bacteria</taxon>
        <taxon>Pseudomonadati</taxon>
        <taxon>Pseudomonadota</taxon>
        <taxon>Gammaproteobacteria</taxon>
        <taxon>Alteromonadales</taxon>
        <taxon>Pseudoalteromonadaceae</taxon>
        <taxon>Pseudoalteromonas</taxon>
    </lineage>
</organism>
<evidence type="ECO:0000313" key="2">
    <source>
        <dbReference type="EMBL" id="SFD04022.1"/>
    </source>
</evidence>
<feature type="transmembrane region" description="Helical" evidence="1">
    <location>
        <begin position="107"/>
        <end position="124"/>
    </location>
</feature>
<proteinExistence type="predicted"/>
<keyword evidence="1" id="KW-0812">Transmembrane</keyword>
<evidence type="ECO:0000313" key="3">
    <source>
        <dbReference type="Proteomes" id="UP000198862"/>
    </source>
</evidence>
<dbReference type="PANTHER" id="PTHR31061:SF24">
    <property type="entry name" value="LD22376P"/>
    <property type="match status" value="1"/>
</dbReference>
<feature type="transmembrane region" description="Helical" evidence="1">
    <location>
        <begin position="136"/>
        <end position="156"/>
    </location>
</feature>
<protein>
    <submittedName>
        <fullName evidence="2">Predicted acyltransferase</fullName>
    </submittedName>
</protein>
<dbReference type="STRING" id="1123010.SAMN02745724_03269"/>
<keyword evidence="1" id="KW-1133">Transmembrane helix</keyword>
<dbReference type="GO" id="GO:0016746">
    <property type="term" value="F:acyltransferase activity"/>
    <property type="evidence" value="ECO:0007669"/>
    <property type="project" value="UniProtKB-KW"/>
</dbReference>
<gene>
    <name evidence="2" type="ORF">SAMN02745724_03269</name>
</gene>
<accession>A0A1I1P372</accession>
<feature type="transmembrane region" description="Helical" evidence="1">
    <location>
        <begin position="254"/>
        <end position="275"/>
    </location>
</feature>
<feature type="transmembrane region" description="Helical" evidence="1">
    <location>
        <begin position="222"/>
        <end position="242"/>
    </location>
</feature>
<feature type="transmembrane region" description="Helical" evidence="1">
    <location>
        <begin position="31"/>
        <end position="52"/>
    </location>
</feature>
<sequence length="384" mass="42970">MTKEQTKSNENKNTTKKRLASLDALRGIDMFWILGGEKIFAALFILTGWAGWQVAEMQTLHSQWHGFTFYDLIFPLFIFLSGVVMGLSPKRIDHLALSERLPMYKKAIKRLLLLCILGIFYNHGWGTGLPASFDEIRYASVLGRIAIAWFFAIMLIWHTSLKFQIVTVASILVGYWIWLCFIPVPGGNAGILTMHGSWNAWIDQHFLPGISYQNRATDPEGLLSNIPAIANAVLGVFAGRLIAKAPTLGECKAAGILVGSGFMCLALGWSWDLIFPVNKDLWTSSFVLVTSGWSAIFLGVFYVFVDVLNYRKCVYPFVIIGANSIMIYLASSIVNWEYIANSIFGGLVLSGPETWQPLLSIFSLLAVQLLLLHWMFKRKILVSV</sequence>
<evidence type="ECO:0000256" key="1">
    <source>
        <dbReference type="SAM" id="Phobius"/>
    </source>
</evidence>
<keyword evidence="1" id="KW-0472">Membrane</keyword>
<dbReference type="NCBIfam" id="NF046061">
    <property type="entry name" value="NagX_SO_3504"/>
    <property type="match status" value="1"/>
</dbReference>
<feature type="transmembrane region" description="Helical" evidence="1">
    <location>
        <begin position="317"/>
        <end position="338"/>
    </location>
</feature>
<dbReference type="AlphaFoldDB" id="A0A1I1P372"/>
<dbReference type="Proteomes" id="UP000198862">
    <property type="component" value="Unassembled WGS sequence"/>
</dbReference>
<dbReference type="OrthoDB" id="9788724at2"/>
<dbReference type="PANTHER" id="PTHR31061">
    <property type="entry name" value="LD22376P"/>
    <property type="match status" value="1"/>
</dbReference>
<feature type="transmembrane region" description="Helical" evidence="1">
    <location>
        <begin position="358"/>
        <end position="376"/>
    </location>
</feature>
<dbReference type="EMBL" id="FOLO01000029">
    <property type="protein sequence ID" value="SFD04022.1"/>
    <property type="molecule type" value="Genomic_DNA"/>
</dbReference>
<keyword evidence="2" id="KW-0808">Transferase</keyword>
<dbReference type="RefSeq" id="WP_091986669.1">
    <property type="nucleotide sequence ID" value="NZ_FOLO01000029.1"/>
</dbReference>
<reference evidence="2 3" key="1">
    <citation type="submission" date="2016-10" db="EMBL/GenBank/DDBJ databases">
        <authorList>
            <person name="de Groot N.N."/>
        </authorList>
    </citation>
    <scope>NUCLEOTIDE SEQUENCE [LARGE SCALE GENOMIC DNA]</scope>
    <source>
        <strain evidence="2 3">DSM 6059</strain>
    </source>
</reference>
<feature type="transmembrane region" description="Helical" evidence="1">
    <location>
        <begin position="64"/>
        <end position="87"/>
    </location>
</feature>
<name>A0A1I1P372_9GAMM</name>
<keyword evidence="2" id="KW-0012">Acyltransferase</keyword>
<keyword evidence="3" id="KW-1185">Reference proteome</keyword>